<protein>
    <submittedName>
        <fullName evidence="1">Uncharacterized protein</fullName>
    </submittedName>
</protein>
<keyword evidence="2" id="KW-1185">Reference proteome</keyword>
<proteinExistence type="predicted"/>
<name>A0A1M6RIX0_9BACT</name>
<accession>A0A1M6RIX0</accession>
<evidence type="ECO:0000313" key="1">
    <source>
        <dbReference type="EMBL" id="SHK32379.1"/>
    </source>
</evidence>
<dbReference type="AlphaFoldDB" id="A0A1M6RIX0"/>
<reference evidence="2" key="1">
    <citation type="submission" date="2016-11" db="EMBL/GenBank/DDBJ databases">
        <authorList>
            <person name="Varghese N."/>
            <person name="Submissions S."/>
        </authorList>
    </citation>
    <scope>NUCLEOTIDE SEQUENCE [LARGE SCALE GENOMIC DNA]</scope>
    <source>
        <strain evidence="2">UWOS</strain>
    </source>
</reference>
<dbReference type="Proteomes" id="UP000184275">
    <property type="component" value="Unassembled WGS sequence"/>
</dbReference>
<evidence type="ECO:0000313" key="2">
    <source>
        <dbReference type="Proteomes" id="UP000184275"/>
    </source>
</evidence>
<organism evidence="1 2">
    <name type="scientific">Fibrobacter intestinalis</name>
    <dbReference type="NCBI Taxonomy" id="28122"/>
    <lineage>
        <taxon>Bacteria</taxon>
        <taxon>Pseudomonadati</taxon>
        <taxon>Fibrobacterota</taxon>
        <taxon>Fibrobacteria</taxon>
        <taxon>Fibrobacterales</taxon>
        <taxon>Fibrobacteraceae</taxon>
        <taxon>Fibrobacter</taxon>
    </lineage>
</organism>
<gene>
    <name evidence="1" type="ORF">SAMN05720469_10418</name>
</gene>
<sequence>MLKNAIIVFLMGIGMAFSQSTYQTSIEPSKTIIAGVEFFQISKCPELAWFRDQVNAGETNINAILTKNVNCYANSLIDTTNASNWEPIGKDSSAAYKGVFDGNNFTISNVYMDKDQLTYGLFAYVSGTLKNLNVKNFFYDIRSANLPSKRIGGVVTKAFNNAVLENVRNLGFANNSMFDTLIQYNYGKSTQNQFYHYGFVAGEMDNSVLDNSGIDSSYIPSKSYSYQYTNYASYPLVGNIQKNSIAKNCGANANYSQIANSITNSQIENSFSKTSLFGTSTETKIVNSYTAACSDTSSDLNKRFKGCKFYRNENYISDIGFYNVAGLGFEKAFTPTQEFVDEYPYFFDLSVALNEWVDRQKQGLYNRWILGEKGFPVFGSDIEKARKLWTDDGNYDVSWYNEFSSNFNISSAKALAGLAVIVNGYKSGFHDDFKGKTITLSSNIDSTSLARFIWVPIGTHDTPFLGTFDGKKHSISGIVMDSLSQNAALFGYNQGTIKNVNVDKSLLSGSWVAGIAVHNYGMIDSCSVNAKIYTMMGGGRHCCT</sequence>
<dbReference type="EMBL" id="FRAW01000004">
    <property type="protein sequence ID" value="SHK32379.1"/>
    <property type="molecule type" value="Genomic_DNA"/>
</dbReference>
<dbReference type="Gene3D" id="2.160.20.110">
    <property type="match status" value="2"/>
</dbReference>